<keyword evidence="3 8" id="KW-0545">Nucleotide biosynthesis</keyword>
<accession>H9UJ88</accession>
<dbReference type="PANTHER" id="PTHR10210">
    <property type="entry name" value="RIBOSE-PHOSPHATE DIPHOSPHOKINASE FAMILY MEMBER"/>
    <property type="match status" value="1"/>
</dbReference>
<evidence type="ECO:0000313" key="11">
    <source>
        <dbReference type="EMBL" id="AFG37581.1"/>
    </source>
</evidence>
<dbReference type="Pfam" id="PF13793">
    <property type="entry name" value="Pribosyltran_N"/>
    <property type="match status" value="1"/>
</dbReference>
<sequence length="362" mass="41026">MIVATRSMQDYAERVCHQLETFPDFYAHGHNRNFRGKLKALKFADGEMEVEVHTSLRGKDVFLFGTSGRNADGISTDEAKMELYHAVDALKRSQAGRITLLEPYCSSSRSDRTTRRNSVGFFMHYKTLVSLGVDHIITYQLHSDKSKTAVDPSVCSIDDVPTIVLLKEYISDQFIKTTDILKNHVRKNWIFCSVDAGGESVARKYAQAFGTPLMIAHKQRNYSKANTVESINLLSDTEIAGKEVWIVDDMIDTGGSIYTLIKEMRKRQVGKVNIAIIHPVFSDPAIERLTELHEEGLLDKLVVVDTVQCQDSLRVRMPFLHVVSSARLSAEIIMRLHEEKSLSPFFDPFDAWNYLSSLKLLF</sequence>
<dbReference type="GO" id="GO:0006164">
    <property type="term" value="P:purine nucleotide biosynthetic process"/>
    <property type="evidence" value="ECO:0007669"/>
    <property type="project" value="TreeGrafter"/>
</dbReference>
<evidence type="ECO:0000256" key="7">
    <source>
        <dbReference type="ARBA" id="ARBA00049535"/>
    </source>
</evidence>
<dbReference type="EMBL" id="CP003282">
    <property type="protein sequence ID" value="AFG37581.1"/>
    <property type="molecule type" value="Genomic_DNA"/>
</dbReference>
<dbReference type="KEGG" id="sfc:Spiaf_1522"/>
<evidence type="ECO:0000259" key="9">
    <source>
        <dbReference type="Pfam" id="PF00156"/>
    </source>
</evidence>
<reference evidence="12" key="1">
    <citation type="journal article" date="2013" name="Stand. Genomic Sci.">
        <title>Complete genome sequence of the halophilic bacterium Spirochaeta africana type strain (Z-7692(T)) from the alkaline Lake Magadi in the East African Rift.</title>
        <authorList>
            <person name="Liolos K."/>
            <person name="Abt B."/>
            <person name="Scheuner C."/>
            <person name="Teshima H."/>
            <person name="Held B."/>
            <person name="Lapidus A."/>
            <person name="Nolan M."/>
            <person name="Lucas S."/>
            <person name="Deshpande S."/>
            <person name="Cheng J.F."/>
            <person name="Tapia R."/>
            <person name="Goodwin L.A."/>
            <person name="Pitluck S."/>
            <person name="Pagani I."/>
            <person name="Ivanova N."/>
            <person name="Mavromatis K."/>
            <person name="Mikhailova N."/>
            <person name="Huntemann M."/>
            <person name="Pati A."/>
            <person name="Chen A."/>
            <person name="Palaniappan K."/>
            <person name="Land M."/>
            <person name="Rohde M."/>
            <person name="Tindall B.J."/>
            <person name="Detter J.C."/>
            <person name="Goker M."/>
            <person name="Bristow J."/>
            <person name="Eisen J.A."/>
            <person name="Markowitz V."/>
            <person name="Hugenholtz P."/>
            <person name="Woyke T."/>
            <person name="Klenk H.P."/>
            <person name="Kyrpides N.C."/>
        </authorList>
    </citation>
    <scope>NUCLEOTIDE SEQUENCE</scope>
    <source>
        <strain evidence="12">ATCC 700263 / DSM 8902 / Z-7692</strain>
    </source>
</reference>
<dbReference type="eggNOG" id="COG0462">
    <property type="taxonomic scope" value="Bacteria"/>
</dbReference>
<keyword evidence="4" id="KW-0547">Nucleotide-binding</keyword>
<dbReference type="PANTHER" id="PTHR10210:SF32">
    <property type="entry name" value="RIBOSE-PHOSPHATE PYROPHOSPHOKINASE 2"/>
    <property type="match status" value="1"/>
</dbReference>
<dbReference type="GO" id="GO:0000287">
    <property type="term" value="F:magnesium ion binding"/>
    <property type="evidence" value="ECO:0007669"/>
    <property type="project" value="InterPro"/>
</dbReference>
<dbReference type="SMART" id="SM01400">
    <property type="entry name" value="Pribosyltran_N"/>
    <property type="match status" value="1"/>
</dbReference>
<keyword evidence="6" id="KW-0067">ATP-binding</keyword>
<evidence type="ECO:0000313" key="12">
    <source>
        <dbReference type="Proteomes" id="UP000007383"/>
    </source>
</evidence>
<dbReference type="PATRIC" id="fig|889378.3.peg.1513"/>
<dbReference type="InterPro" id="IPR029099">
    <property type="entry name" value="Pribosyltran_N"/>
</dbReference>
<evidence type="ECO:0000259" key="10">
    <source>
        <dbReference type="Pfam" id="PF13793"/>
    </source>
</evidence>
<dbReference type="FunFam" id="3.40.50.2020:FF:000014">
    <property type="entry name" value="Ribose-phosphate pyrophosphokinase 1"/>
    <property type="match status" value="1"/>
</dbReference>
<evidence type="ECO:0000256" key="8">
    <source>
        <dbReference type="RuleBase" id="RU004324"/>
    </source>
</evidence>
<dbReference type="InterPro" id="IPR029057">
    <property type="entry name" value="PRTase-like"/>
</dbReference>
<dbReference type="GO" id="GO:0004749">
    <property type="term" value="F:ribose phosphate diphosphokinase activity"/>
    <property type="evidence" value="ECO:0007669"/>
    <property type="project" value="UniProtKB-EC"/>
</dbReference>
<name>H9UJ88_SPIAZ</name>
<evidence type="ECO:0000256" key="5">
    <source>
        <dbReference type="ARBA" id="ARBA00022777"/>
    </source>
</evidence>
<dbReference type="GO" id="GO:0005524">
    <property type="term" value="F:ATP binding"/>
    <property type="evidence" value="ECO:0007669"/>
    <property type="project" value="UniProtKB-KW"/>
</dbReference>
<gene>
    <name evidence="11" type="ordered locus">Spiaf_1522</name>
</gene>
<comment type="similarity">
    <text evidence="8">Belongs to the ribose-phosphate pyrophosphokinase family.</text>
</comment>
<keyword evidence="12" id="KW-1185">Reference proteome</keyword>
<feature type="domain" description="Ribose-phosphate pyrophosphokinase N-terminal" evidence="10">
    <location>
        <begin position="2"/>
        <end position="128"/>
    </location>
</feature>
<dbReference type="Pfam" id="PF00156">
    <property type="entry name" value="Pribosyltran"/>
    <property type="match status" value="1"/>
</dbReference>
<dbReference type="STRING" id="889378.Spiaf_1522"/>
<comment type="catalytic activity">
    <reaction evidence="7">
        <text>D-ribose 5-phosphate + ATP = 5-phospho-alpha-D-ribose 1-diphosphate + AMP + H(+)</text>
        <dbReference type="Rhea" id="RHEA:15609"/>
        <dbReference type="ChEBI" id="CHEBI:15378"/>
        <dbReference type="ChEBI" id="CHEBI:30616"/>
        <dbReference type="ChEBI" id="CHEBI:58017"/>
        <dbReference type="ChEBI" id="CHEBI:78346"/>
        <dbReference type="ChEBI" id="CHEBI:456215"/>
        <dbReference type="EC" id="2.7.6.1"/>
    </reaction>
</comment>
<organism evidence="11 12">
    <name type="scientific">Spirochaeta africana (strain ATCC 700263 / DSM 8902 / Z-7692)</name>
    <dbReference type="NCBI Taxonomy" id="889378"/>
    <lineage>
        <taxon>Bacteria</taxon>
        <taxon>Pseudomonadati</taxon>
        <taxon>Spirochaetota</taxon>
        <taxon>Spirochaetia</taxon>
        <taxon>Spirochaetales</taxon>
        <taxon>Spirochaetaceae</taxon>
        <taxon>Spirochaeta</taxon>
    </lineage>
</organism>
<dbReference type="NCBIfam" id="TIGR01251">
    <property type="entry name" value="ribP_PPkin"/>
    <property type="match status" value="1"/>
</dbReference>
<protein>
    <recommendedName>
        <fullName evidence="1">ribose-phosphate diphosphokinase</fullName>
        <ecNumber evidence="1">2.7.6.1</ecNumber>
    </recommendedName>
</protein>
<feature type="domain" description="Phosphoribosyltransferase" evidence="9">
    <location>
        <begin position="186"/>
        <end position="278"/>
    </location>
</feature>
<evidence type="ECO:0000256" key="3">
    <source>
        <dbReference type="ARBA" id="ARBA00022727"/>
    </source>
</evidence>
<dbReference type="InterPro" id="IPR005946">
    <property type="entry name" value="Rib-P_diPkinase"/>
</dbReference>
<evidence type="ECO:0000256" key="6">
    <source>
        <dbReference type="ARBA" id="ARBA00022840"/>
    </source>
</evidence>
<dbReference type="GO" id="GO:0005737">
    <property type="term" value="C:cytoplasm"/>
    <property type="evidence" value="ECO:0007669"/>
    <property type="project" value="TreeGrafter"/>
</dbReference>
<proteinExistence type="inferred from homology"/>
<dbReference type="GO" id="GO:0006015">
    <property type="term" value="P:5-phosphoribose 1-diphosphate biosynthetic process"/>
    <property type="evidence" value="ECO:0007669"/>
    <property type="project" value="TreeGrafter"/>
</dbReference>
<dbReference type="Proteomes" id="UP000007383">
    <property type="component" value="Chromosome"/>
</dbReference>
<dbReference type="GO" id="GO:0016301">
    <property type="term" value="F:kinase activity"/>
    <property type="evidence" value="ECO:0007669"/>
    <property type="project" value="UniProtKB-KW"/>
</dbReference>
<dbReference type="HOGENOM" id="CLU_756345_0_0_12"/>
<dbReference type="Gene3D" id="3.40.50.2020">
    <property type="match status" value="2"/>
</dbReference>
<evidence type="ECO:0000256" key="1">
    <source>
        <dbReference type="ARBA" id="ARBA00013247"/>
    </source>
</evidence>
<dbReference type="InterPro" id="IPR000836">
    <property type="entry name" value="PRTase_dom"/>
</dbReference>
<keyword evidence="5 11" id="KW-0418">Kinase</keyword>
<dbReference type="AlphaFoldDB" id="H9UJ88"/>
<dbReference type="GO" id="GO:0002189">
    <property type="term" value="C:ribose phosphate diphosphokinase complex"/>
    <property type="evidence" value="ECO:0007669"/>
    <property type="project" value="TreeGrafter"/>
</dbReference>
<evidence type="ECO:0000256" key="4">
    <source>
        <dbReference type="ARBA" id="ARBA00022741"/>
    </source>
</evidence>
<evidence type="ECO:0000256" key="2">
    <source>
        <dbReference type="ARBA" id="ARBA00022679"/>
    </source>
</evidence>
<dbReference type="SUPFAM" id="SSF53271">
    <property type="entry name" value="PRTase-like"/>
    <property type="match status" value="2"/>
</dbReference>
<dbReference type="EC" id="2.7.6.1" evidence="1"/>
<keyword evidence="2" id="KW-0808">Transferase</keyword>
<dbReference type="CDD" id="cd06223">
    <property type="entry name" value="PRTases_typeI"/>
    <property type="match status" value="1"/>
</dbReference>